<dbReference type="InterPro" id="IPR050621">
    <property type="entry name" value="Tudor_domain_containing"/>
</dbReference>
<feature type="domain" description="Tudor" evidence="2">
    <location>
        <begin position="26"/>
        <end position="139"/>
    </location>
</feature>
<dbReference type="InterPro" id="IPR035437">
    <property type="entry name" value="SNase_OB-fold_sf"/>
</dbReference>
<evidence type="ECO:0000259" key="2">
    <source>
        <dbReference type="Pfam" id="PF00567"/>
    </source>
</evidence>
<dbReference type="PANTHER" id="PTHR22948:SF76">
    <property type="entry name" value="FI20010P1-RELATED"/>
    <property type="match status" value="1"/>
</dbReference>
<evidence type="ECO:0000313" key="3">
    <source>
        <dbReference type="EMBL" id="CAG6628142.1"/>
    </source>
</evidence>
<accession>A0A8D8VLG8</accession>
<dbReference type="SUPFAM" id="SSF63748">
    <property type="entry name" value="Tudor/PWWP/MBT"/>
    <property type="match status" value="1"/>
</dbReference>
<dbReference type="Gene3D" id="2.40.50.90">
    <property type="match status" value="1"/>
</dbReference>
<proteinExistence type="predicted"/>
<feature type="compositionally biased region" description="Polar residues" evidence="1">
    <location>
        <begin position="256"/>
        <end position="272"/>
    </location>
</feature>
<reference evidence="3" key="1">
    <citation type="submission" date="2021-05" db="EMBL/GenBank/DDBJ databases">
        <authorList>
            <person name="Alioto T."/>
            <person name="Alioto T."/>
            <person name="Gomez Garrido J."/>
        </authorList>
    </citation>
    <scope>NUCLEOTIDE SEQUENCE</scope>
</reference>
<dbReference type="InterPro" id="IPR002999">
    <property type="entry name" value="Tudor"/>
</dbReference>
<evidence type="ECO:0000256" key="1">
    <source>
        <dbReference type="SAM" id="MobiDB-lite"/>
    </source>
</evidence>
<feature type="compositionally biased region" description="Polar residues" evidence="1">
    <location>
        <begin position="305"/>
        <end position="314"/>
    </location>
</feature>
<dbReference type="Gene3D" id="2.30.30.140">
    <property type="match status" value="1"/>
</dbReference>
<dbReference type="Pfam" id="PF00567">
    <property type="entry name" value="TUDOR"/>
    <property type="match status" value="1"/>
</dbReference>
<dbReference type="EMBL" id="HBUF01067465">
    <property type="protein sequence ID" value="CAG6628142.1"/>
    <property type="molecule type" value="Transcribed_RNA"/>
</dbReference>
<protein>
    <submittedName>
        <fullName evidence="3">Tudor domain-containing protein 5</fullName>
    </submittedName>
</protein>
<name>A0A8D8VLG8_9HEMI</name>
<organism evidence="3">
    <name type="scientific">Cacopsylla melanoneura</name>
    <dbReference type="NCBI Taxonomy" id="428564"/>
    <lineage>
        <taxon>Eukaryota</taxon>
        <taxon>Metazoa</taxon>
        <taxon>Ecdysozoa</taxon>
        <taxon>Arthropoda</taxon>
        <taxon>Hexapoda</taxon>
        <taxon>Insecta</taxon>
        <taxon>Pterygota</taxon>
        <taxon>Neoptera</taxon>
        <taxon>Paraneoptera</taxon>
        <taxon>Hemiptera</taxon>
        <taxon>Sternorrhyncha</taxon>
        <taxon>Psylloidea</taxon>
        <taxon>Psyllidae</taxon>
        <taxon>Psyllinae</taxon>
        <taxon>Cacopsylla</taxon>
    </lineage>
</organism>
<feature type="compositionally biased region" description="Basic and acidic residues" evidence="1">
    <location>
        <begin position="273"/>
        <end position="286"/>
    </location>
</feature>
<sequence>MDRLTKVELPDTSMCAEIQIILQDGLSPYKLSAILYENQVKLNEMMDDLNEVYNAIGRDELQMDLLHVSRGNVCIARYGSDDFPGDWHRCKILRILDSNRAKLLYLDFGTIGYAPCDQLKYMTPDYATLPLQCLYVSLYRVYPVDVDAGTGLPLWNRKGLDKLLTKYENVRVTATVFYYDPKEPRITAWITALDSQGCGVELNKEFCDWGFGILDLDEVPLATQLMEDIPIPGGGDDDFDYLLDQILARPGVTSEPHLTSSSDDENNPNNARNFKEPEAPKKKIFSDNEEEENEGWKRKCALQGSVKTTTSSTAPLVHPVPPTPSSSSHPTPPKQYCTVPPRTIPPITPVVPANRLTSTLPPLGAQPMTQSNKLSTNYSEQVQTPSSTWWCQIHGPLLASLPLPSLASFQLNQLLIQNPRNEKCWNLEVENSRSYGL</sequence>
<dbReference type="AlphaFoldDB" id="A0A8D8VLG8"/>
<dbReference type="PANTHER" id="PTHR22948">
    <property type="entry name" value="TUDOR DOMAIN CONTAINING PROTEIN"/>
    <property type="match status" value="1"/>
</dbReference>
<dbReference type="GO" id="GO:0005737">
    <property type="term" value="C:cytoplasm"/>
    <property type="evidence" value="ECO:0007669"/>
    <property type="project" value="UniProtKB-ARBA"/>
</dbReference>
<feature type="region of interest" description="Disordered" evidence="1">
    <location>
        <begin position="253"/>
        <end position="335"/>
    </location>
</feature>
<dbReference type="CDD" id="cd20379">
    <property type="entry name" value="Tudor_dTUD-like"/>
    <property type="match status" value="1"/>
</dbReference>